<dbReference type="HAMAP" id="MF_00902">
    <property type="entry name" value="TatC"/>
    <property type="match status" value="1"/>
</dbReference>
<dbReference type="PROSITE" id="PS01218">
    <property type="entry name" value="TATC"/>
    <property type="match status" value="1"/>
</dbReference>
<dbReference type="GO" id="GO:0065002">
    <property type="term" value="P:intracellular protein transmembrane transport"/>
    <property type="evidence" value="ECO:0007669"/>
    <property type="project" value="TreeGrafter"/>
</dbReference>
<comment type="function">
    <text evidence="5">Part of the twin-arginine translocation (Tat) system that transports large folded proteins containing a characteristic twin-arginine motif in their signal peptide across membranes.</text>
</comment>
<keyword evidence="5" id="KW-0811">Translocation</keyword>
<comment type="caution">
    <text evidence="6">The sequence shown here is derived from an EMBL/GenBank/DDBJ whole genome shotgun (WGS) entry which is preliminary data.</text>
</comment>
<keyword evidence="7" id="KW-1185">Reference proteome</keyword>
<name>A0A494YUR7_9BACI</name>
<dbReference type="InterPro" id="IPR019820">
    <property type="entry name" value="Sec-indep_translocase_CS"/>
</dbReference>
<dbReference type="GO" id="GO:0033281">
    <property type="term" value="C:TAT protein transport complex"/>
    <property type="evidence" value="ECO:0007669"/>
    <property type="project" value="UniProtKB-UniRule"/>
</dbReference>
<dbReference type="PRINTS" id="PR01840">
    <property type="entry name" value="TATCFAMILY"/>
</dbReference>
<evidence type="ECO:0000256" key="3">
    <source>
        <dbReference type="ARBA" id="ARBA00022989"/>
    </source>
</evidence>
<keyword evidence="4 5" id="KW-0472">Membrane</keyword>
<keyword evidence="5" id="KW-0653">Protein transport</keyword>
<dbReference type="PANTHER" id="PTHR30371:SF4">
    <property type="entry name" value="SEC-INDEPENDENT PROTEIN TRANSLOCASE PROTEIN TATCD"/>
    <property type="match status" value="1"/>
</dbReference>
<keyword evidence="3 5" id="KW-1133">Transmembrane helix</keyword>
<feature type="transmembrane region" description="Helical" evidence="5">
    <location>
        <begin position="107"/>
        <end position="137"/>
    </location>
</feature>
<evidence type="ECO:0000256" key="2">
    <source>
        <dbReference type="ARBA" id="ARBA00022692"/>
    </source>
</evidence>
<evidence type="ECO:0000313" key="6">
    <source>
        <dbReference type="EMBL" id="RKQ13907.1"/>
    </source>
</evidence>
<keyword evidence="5" id="KW-1003">Cell membrane</keyword>
<dbReference type="PANTHER" id="PTHR30371">
    <property type="entry name" value="SEC-INDEPENDENT PROTEIN TRANSLOCASE PROTEIN TATC"/>
    <property type="match status" value="1"/>
</dbReference>
<dbReference type="RefSeq" id="WP_121133051.1">
    <property type="nucleotide sequence ID" value="NZ_JBHUFK010000015.1"/>
</dbReference>
<reference evidence="6 7" key="1">
    <citation type="journal article" date="2015" name="Antonie Van Leeuwenhoek">
        <title>Oceanobacillus bengalensis sp. nov., a bacterium isolated from seawater of the Bay of Bengal.</title>
        <authorList>
            <person name="Yongchang O."/>
            <person name="Xiang W."/>
            <person name="Wang G."/>
        </authorList>
    </citation>
    <scope>NUCLEOTIDE SEQUENCE [LARGE SCALE GENOMIC DNA]</scope>
    <source>
        <strain evidence="6 7">MCCC 1K00260</strain>
    </source>
</reference>
<evidence type="ECO:0000256" key="4">
    <source>
        <dbReference type="ARBA" id="ARBA00023136"/>
    </source>
</evidence>
<keyword evidence="2 5" id="KW-0812">Transmembrane</keyword>
<dbReference type="InterPro" id="IPR002033">
    <property type="entry name" value="TatC"/>
</dbReference>
<dbReference type="GO" id="GO:0009977">
    <property type="term" value="F:proton motive force dependent protein transmembrane transporter activity"/>
    <property type="evidence" value="ECO:0007669"/>
    <property type="project" value="TreeGrafter"/>
</dbReference>
<dbReference type="GO" id="GO:0043953">
    <property type="term" value="P:protein transport by the Tat complex"/>
    <property type="evidence" value="ECO:0007669"/>
    <property type="project" value="UniProtKB-UniRule"/>
</dbReference>
<comment type="similarity">
    <text evidence="5">Belongs to the TatC family.</text>
</comment>
<organism evidence="6 7">
    <name type="scientific">Oceanobacillus bengalensis</name>
    <dbReference type="NCBI Taxonomy" id="1435466"/>
    <lineage>
        <taxon>Bacteria</taxon>
        <taxon>Bacillati</taxon>
        <taxon>Bacillota</taxon>
        <taxon>Bacilli</taxon>
        <taxon>Bacillales</taxon>
        <taxon>Bacillaceae</taxon>
        <taxon>Oceanobacillus</taxon>
    </lineage>
</organism>
<comment type="subunit">
    <text evidence="5">Forms a complex with TatA.</text>
</comment>
<dbReference type="Proteomes" id="UP000281813">
    <property type="component" value="Unassembled WGS sequence"/>
</dbReference>
<evidence type="ECO:0000313" key="7">
    <source>
        <dbReference type="Proteomes" id="UP000281813"/>
    </source>
</evidence>
<keyword evidence="5" id="KW-0813">Transport</keyword>
<protein>
    <recommendedName>
        <fullName evidence="5">Sec-independent protein translocase protein TatC</fullName>
    </recommendedName>
</protein>
<feature type="transmembrane region" description="Helical" evidence="5">
    <location>
        <begin position="157"/>
        <end position="183"/>
    </location>
</feature>
<feature type="transmembrane region" description="Helical" evidence="5">
    <location>
        <begin position="216"/>
        <end position="233"/>
    </location>
</feature>
<evidence type="ECO:0000256" key="1">
    <source>
        <dbReference type="ARBA" id="ARBA00004141"/>
    </source>
</evidence>
<dbReference type="AlphaFoldDB" id="A0A494YUR7"/>
<feature type="transmembrane region" description="Helical" evidence="5">
    <location>
        <begin position="68"/>
        <end position="95"/>
    </location>
</feature>
<evidence type="ECO:0000256" key="5">
    <source>
        <dbReference type="HAMAP-Rule" id="MF_00902"/>
    </source>
</evidence>
<proteinExistence type="inferred from homology"/>
<dbReference type="EMBL" id="RBZO01000025">
    <property type="protein sequence ID" value="RKQ13907.1"/>
    <property type="molecule type" value="Genomic_DNA"/>
</dbReference>
<dbReference type="Pfam" id="PF00902">
    <property type="entry name" value="TatC"/>
    <property type="match status" value="1"/>
</dbReference>
<feature type="transmembrane region" description="Helical" evidence="5">
    <location>
        <begin position="26"/>
        <end position="48"/>
    </location>
</feature>
<accession>A0A494YUR7</accession>
<sequence length="253" mass="29255">MGKKQTIETEKEMDVVGHLSELRNRLIVTLVLFFIFFIVGFIFVEDIYSFFAKDLDFKLTAISPGEILWVYFSMAGLIAITATIPILAFQVWSFVKPALTPKERKVTLAYIPALFLLFIAGLVFGYFLFTQFIIPFLLNLNNGMFEVMFTIDKYFKFLMRVTFPLAVLFELPLIIMFLTTLGIVTPELLSKSRRYAYLILIIISTLITPPDFITPILVSIPLILIYEVSVILSKRVYRKKQVKHEEFMKESQV</sequence>
<gene>
    <name evidence="5 6" type="primary">tatC</name>
    <name evidence="6" type="ORF">D8M05_14560</name>
</gene>
<feature type="transmembrane region" description="Helical" evidence="5">
    <location>
        <begin position="195"/>
        <end position="210"/>
    </location>
</feature>
<comment type="subcellular location">
    <subcellularLocation>
        <location evidence="5">Cell membrane</location>
        <topology evidence="5">Multi-pass membrane protein</topology>
    </subcellularLocation>
    <subcellularLocation>
        <location evidence="1">Membrane</location>
        <topology evidence="1">Multi-pass membrane protein</topology>
    </subcellularLocation>
</comment>
<dbReference type="OrthoDB" id="9777044at2"/>
<dbReference type="NCBIfam" id="TIGR00945">
    <property type="entry name" value="tatC"/>
    <property type="match status" value="1"/>
</dbReference>